<evidence type="ECO:0000256" key="7">
    <source>
        <dbReference type="ARBA" id="ARBA00023136"/>
    </source>
</evidence>
<sequence length="295" mass="30405">MTEFLQLAFQGFSLGCTYALIGLGFVVIFRASNVLNFAQGAMLLVGAYLISWLAVDVGVPFLVAVLVAASLLTLGGAGFQAVVLRRVTGQPPFVIAMITIGAGIALVAGVEAIWGPEQRLLGDPWGSSSFQVGGVTIGWVKLWGIVVTAVAVAGYFAFDRYTRSGLAIRAIAGDEEATLSVGVPVRRMHAITWGLAGALATLGGLFLAGFPGAPQPTLGDAALRAFPAIVLGGLTSPVGAVIGGVVIGIVEVMTSGYAPDWTGANFYAVAPYIVMIAVLLVRPYGLLGRAPAERL</sequence>
<evidence type="ECO:0000256" key="3">
    <source>
        <dbReference type="ARBA" id="ARBA00022475"/>
    </source>
</evidence>
<dbReference type="AlphaFoldDB" id="A0AAU7AZI9"/>
<feature type="transmembrane region" description="Helical" evidence="9">
    <location>
        <begin position="264"/>
        <end position="285"/>
    </location>
</feature>
<dbReference type="PANTHER" id="PTHR11795:SF450">
    <property type="entry name" value="ABC TRANSPORTER PERMEASE PROTEIN"/>
    <property type="match status" value="1"/>
</dbReference>
<dbReference type="InterPro" id="IPR001851">
    <property type="entry name" value="ABC_transp_permease"/>
</dbReference>
<feature type="transmembrane region" description="Helical" evidence="9">
    <location>
        <begin position="61"/>
        <end position="84"/>
    </location>
</feature>
<organism evidence="10">
    <name type="scientific">Paraconexibacter sp. AEG42_29</name>
    <dbReference type="NCBI Taxonomy" id="2997339"/>
    <lineage>
        <taxon>Bacteria</taxon>
        <taxon>Bacillati</taxon>
        <taxon>Actinomycetota</taxon>
        <taxon>Thermoleophilia</taxon>
        <taxon>Solirubrobacterales</taxon>
        <taxon>Paraconexibacteraceae</taxon>
        <taxon>Paraconexibacter</taxon>
    </lineage>
</organism>
<feature type="transmembrane region" description="Helical" evidence="9">
    <location>
        <begin position="225"/>
        <end position="252"/>
    </location>
</feature>
<keyword evidence="3" id="KW-1003">Cell membrane</keyword>
<comment type="subcellular location">
    <subcellularLocation>
        <location evidence="1">Cell membrane</location>
        <topology evidence="1">Multi-pass membrane protein</topology>
    </subcellularLocation>
</comment>
<dbReference type="GO" id="GO:0005886">
    <property type="term" value="C:plasma membrane"/>
    <property type="evidence" value="ECO:0007669"/>
    <property type="project" value="UniProtKB-SubCell"/>
</dbReference>
<keyword evidence="2" id="KW-0813">Transport</keyword>
<keyword evidence="6 9" id="KW-1133">Transmembrane helix</keyword>
<dbReference type="GO" id="GO:0022857">
    <property type="term" value="F:transmembrane transporter activity"/>
    <property type="evidence" value="ECO:0007669"/>
    <property type="project" value="InterPro"/>
</dbReference>
<feature type="transmembrane region" description="Helical" evidence="9">
    <location>
        <begin position="134"/>
        <end position="158"/>
    </location>
</feature>
<evidence type="ECO:0000256" key="2">
    <source>
        <dbReference type="ARBA" id="ARBA00022448"/>
    </source>
</evidence>
<feature type="transmembrane region" description="Helical" evidence="9">
    <location>
        <begin position="190"/>
        <end position="213"/>
    </location>
</feature>
<dbReference type="GO" id="GO:0006865">
    <property type="term" value="P:amino acid transport"/>
    <property type="evidence" value="ECO:0007669"/>
    <property type="project" value="UniProtKB-KW"/>
</dbReference>
<accession>A0AAU7AZI9</accession>
<dbReference type="PANTHER" id="PTHR11795">
    <property type="entry name" value="BRANCHED-CHAIN AMINO ACID TRANSPORT SYSTEM PERMEASE PROTEIN LIVH"/>
    <property type="match status" value="1"/>
</dbReference>
<gene>
    <name evidence="10" type="primary">livH_4</name>
    <name evidence="10" type="ORF">DSM112329_03694</name>
</gene>
<feature type="transmembrane region" description="Helical" evidence="9">
    <location>
        <begin position="36"/>
        <end position="55"/>
    </location>
</feature>
<reference evidence="10" key="1">
    <citation type="submission" date="2022-12" db="EMBL/GenBank/DDBJ databases">
        <title>Paraconexibacter alkalitolerans sp. nov. and Baekduia alba sp. nov., isolated from soil and emended description of the genera Paraconexibacter (Chun et al., 2020) and Baekduia (An et al., 2020).</title>
        <authorList>
            <person name="Vieira S."/>
            <person name="Huber K.J."/>
            <person name="Geppert A."/>
            <person name="Wolf J."/>
            <person name="Neumann-Schaal M."/>
            <person name="Muesken M."/>
            <person name="Overmann J."/>
        </authorList>
    </citation>
    <scope>NUCLEOTIDE SEQUENCE</scope>
    <source>
        <strain evidence="10">AEG42_29</strain>
    </source>
</reference>
<evidence type="ECO:0000256" key="9">
    <source>
        <dbReference type="SAM" id="Phobius"/>
    </source>
</evidence>
<keyword evidence="5" id="KW-0029">Amino-acid transport</keyword>
<evidence type="ECO:0000256" key="6">
    <source>
        <dbReference type="ARBA" id="ARBA00022989"/>
    </source>
</evidence>
<name>A0AAU7AZI9_9ACTN</name>
<evidence type="ECO:0000256" key="1">
    <source>
        <dbReference type="ARBA" id="ARBA00004651"/>
    </source>
</evidence>
<evidence type="ECO:0000256" key="8">
    <source>
        <dbReference type="ARBA" id="ARBA00037998"/>
    </source>
</evidence>
<protein>
    <submittedName>
        <fullName evidence="10">High-affinity branched-chain amino acid transport system permease protein LivH</fullName>
    </submittedName>
</protein>
<dbReference type="CDD" id="cd06582">
    <property type="entry name" value="TM_PBP1_LivH_like"/>
    <property type="match status" value="1"/>
</dbReference>
<dbReference type="InterPro" id="IPR052157">
    <property type="entry name" value="BCAA_transport_permease"/>
</dbReference>
<keyword evidence="7 9" id="KW-0472">Membrane</keyword>
<dbReference type="Pfam" id="PF02653">
    <property type="entry name" value="BPD_transp_2"/>
    <property type="match status" value="1"/>
</dbReference>
<evidence type="ECO:0000256" key="4">
    <source>
        <dbReference type="ARBA" id="ARBA00022692"/>
    </source>
</evidence>
<comment type="similarity">
    <text evidence="8">Belongs to the binding-protein-dependent transport system permease family. LivHM subfamily.</text>
</comment>
<dbReference type="RefSeq" id="WP_354698032.1">
    <property type="nucleotide sequence ID" value="NZ_CP114014.1"/>
</dbReference>
<feature type="transmembrane region" description="Helical" evidence="9">
    <location>
        <begin position="93"/>
        <end position="114"/>
    </location>
</feature>
<proteinExistence type="inferred from homology"/>
<evidence type="ECO:0000313" key="10">
    <source>
        <dbReference type="EMBL" id="XAY06816.1"/>
    </source>
</evidence>
<feature type="transmembrane region" description="Helical" evidence="9">
    <location>
        <begin position="12"/>
        <end position="29"/>
    </location>
</feature>
<evidence type="ECO:0000256" key="5">
    <source>
        <dbReference type="ARBA" id="ARBA00022970"/>
    </source>
</evidence>
<keyword evidence="4 9" id="KW-0812">Transmembrane</keyword>
<dbReference type="EMBL" id="CP114014">
    <property type="protein sequence ID" value="XAY06816.1"/>
    <property type="molecule type" value="Genomic_DNA"/>
</dbReference>
<dbReference type="KEGG" id="parq:DSM112329_03694"/>